<dbReference type="PANTHER" id="PTHR32089">
    <property type="entry name" value="METHYL-ACCEPTING CHEMOTAXIS PROTEIN MCPB"/>
    <property type="match status" value="1"/>
</dbReference>
<dbReference type="Gene3D" id="1.10.287.950">
    <property type="entry name" value="Methyl-accepting chemotaxis protein"/>
    <property type="match status" value="1"/>
</dbReference>
<dbReference type="PROSITE" id="PS50111">
    <property type="entry name" value="CHEMOTAXIS_TRANSDUC_2"/>
    <property type="match status" value="1"/>
</dbReference>
<protein>
    <submittedName>
        <fullName evidence="2">Chemotaxis protein</fullName>
    </submittedName>
</protein>
<dbReference type="GO" id="GO:0016020">
    <property type="term" value="C:membrane"/>
    <property type="evidence" value="ECO:0007669"/>
    <property type="project" value="InterPro"/>
</dbReference>
<evidence type="ECO:0000313" key="2">
    <source>
        <dbReference type="EMBL" id="AZV42549.1"/>
    </source>
</evidence>
<dbReference type="Proteomes" id="UP000283095">
    <property type="component" value="Chromosome"/>
</dbReference>
<dbReference type="PANTHER" id="PTHR32089:SF112">
    <property type="entry name" value="LYSOZYME-LIKE PROTEIN-RELATED"/>
    <property type="match status" value="1"/>
</dbReference>
<dbReference type="Pfam" id="PF00015">
    <property type="entry name" value="MCPsignal"/>
    <property type="match status" value="1"/>
</dbReference>
<name>A0A3Q9RMF4_9BACI</name>
<proteinExistence type="predicted"/>
<keyword evidence="1" id="KW-0807">Transducer</keyword>
<sequence>MSKSELLQKRNNWVVLVFGGTIAVLQLLNFSLGIPLSFVMSVIGILGGILAPVTFIANKTKFKEQLAVPMKYFNLIIIGVFWFTILSLDPHMINIMFMFFFIAVMGIYQDKLINILTLVFTLGILIYYFVTQGEVIFHSTNYQDLLYYILTFCFISIASFMHSMFNNKMQEEIEFQREEAVQAKEFTENILNKISSSLDSVKSYQDDLNKTTEQASLQSTEIIESIKTIVQSFDVQTAQSNELVAGTNSTNLQVEDMTKSISEMNDYLDSTQEATKESEKRIDNLGSDLENFNGSIQKTIHFMQELHLETENIEKIIQTIFDISAQTNLLALNASIEAARAGDAGKGFAVVANEVRKLAESSKESSESISQLLLSIKERVSLASNTIAESQKSIDKNREGMEEVRSIFNNVDVYMNNLIEKTENLQDFILTVQGMMQEVEAKAKESVSMTETNKQSLHDVLELVSNQDEEISYLSDGAKNIEHKLQELHR</sequence>
<gene>
    <name evidence="2" type="primary">mcp</name>
    <name evidence="2" type="ORF">BAOM_1940</name>
</gene>
<evidence type="ECO:0000256" key="1">
    <source>
        <dbReference type="ARBA" id="ARBA00023224"/>
    </source>
</evidence>
<organism evidence="2 3">
    <name type="scientific">Peribacillus asahii</name>
    <dbReference type="NCBI Taxonomy" id="228899"/>
    <lineage>
        <taxon>Bacteria</taxon>
        <taxon>Bacillati</taxon>
        <taxon>Bacillota</taxon>
        <taxon>Bacilli</taxon>
        <taxon>Bacillales</taxon>
        <taxon>Bacillaceae</taxon>
        <taxon>Peribacillus</taxon>
    </lineage>
</organism>
<dbReference type="RefSeq" id="WP_127760002.1">
    <property type="nucleotide sequence ID" value="NZ_CP026095.1"/>
</dbReference>
<reference evidence="2 3" key="1">
    <citation type="submission" date="2018-01" db="EMBL/GenBank/DDBJ databases">
        <title>Bacillus asahii Genome sequencing and assembly.</title>
        <authorList>
            <person name="Jiang H."/>
            <person name="Feng Y."/>
            <person name="Zhao F."/>
            <person name="Lin X."/>
        </authorList>
    </citation>
    <scope>NUCLEOTIDE SEQUENCE [LARGE SCALE GENOMIC DNA]</scope>
    <source>
        <strain evidence="2 3">OM18</strain>
    </source>
</reference>
<dbReference type="GO" id="GO:0007165">
    <property type="term" value="P:signal transduction"/>
    <property type="evidence" value="ECO:0007669"/>
    <property type="project" value="UniProtKB-KW"/>
</dbReference>
<dbReference type="AlphaFoldDB" id="A0A3Q9RMF4"/>
<dbReference type="SMART" id="SM00283">
    <property type="entry name" value="MA"/>
    <property type="match status" value="1"/>
</dbReference>
<dbReference type="OrthoDB" id="2166737at2"/>
<dbReference type="SUPFAM" id="SSF58104">
    <property type="entry name" value="Methyl-accepting chemotaxis protein (MCP) signaling domain"/>
    <property type="match status" value="1"/>
</dbReference>
<dbReference type="KEGG" id="pasa:BAOM_1940"/>
<accession>A0A3Q9RMF4</accession>
<evidence type="ECO:0000313" key="3">
    <source>
        <dbReference type="Proteomes" id="UP000283095"/>
    </source>
</evidence>
<dbReference type="InterPro" id="IPR004089">
    <property type="entry name" value="MCPsignal_dom"/>
</dbReference>
<dbReference type="EMBL" id="CP026095">
    <property type="protein sequence ID" value="AZV42549.1"/>
    <property type="molecule type" value="Genomic_DNA"/>
</dbReference>